<evidence type="ECO:0000313" key="2">
    <source>
        <dbReference type="EMBL" id="TYC83929.1"/>
    </source>
</evidence>
<reference evidence="2 3" key="1">
    <citation type="submission" date="2019-08" db="EMBL/GenBank/DDBJ databases">
        <title>Isolation and enrichment of carboxydotrophic bacteria from anaerobic sludge for the production of bio-based chemicals from syngas.</title>
        <authorList>
            <person name="Antares A.L."/>
            <person name="Moreira J."/>
            <person name="Diender M."/>
            <person name="Parshina S.N."/>
            <person name="Stams A.J.M."/>
            <person name="Alves M."/>
            <person name="Alves J.I."/>
            <person name="Sousa D.Z."/>
        </authorList>
    </citation>
    <scope>NUCLEOTIDE SEQUENCE [LARGE SCALE GENOMIC DNA]</scope>
    <source>
        <strain evidence="2 3">JM</strain>
    </source>
</reference>
<dbReference type="InterPro" id="IPR052523">
    <property type="entry name" value="Trichothecene_AcTrans"/>
</dbReference>
<protein>
    <submittedName>
        <fullName evidence="2">GNAT family N-acetyltransferase</fullName>
    </submittedName>
</protein>
<dbReference type="GO" id="GO:0016747">
    <property type="term" value="F:acyltransferase activity, transferring groups other than amino-acyl groups"/>
    <property type="evidence" value="ECO:0007669"/>
    <property type="project" value="InterPro"/>
</dbReference>
<dbReference type="SUPFAM" id="SSF55729">
    <property type="entry name" value="Acyl-CoA N-acyltransferases (Nat)"/>
    <property type="match status" value="1"/>
</dbReference>
<gene>
    <name evidence="2" type="ORF">FXB42_14895</name>
</gene>
<name>A0A5D0WIA1_9FIRM</name>
<evidence type="ECO:0000259" key="1">
    <source>
        <dbReference type="PROSITE" id="PS51186"/>
    </source>
</evidence>
<comment type="caution">
    <text evidence="2">The sequence shown here is derived from an EMBL/GenBank/DDBJ whole genome shotgun (WGS) entry which is preliminary data.</text>
</comment>
<dbReference type="Pfam" id="PF13527">
    <property type="entry name" value="Acetyltransf_9"/>
    <property type="match status" value="1"/>
</dbReference>
<sequence length="205" mass="23155">MQMLNENELKTYTQLMKTRFMEDPGVIFQVNGLDRADLLIEAQFAGQIQAFMVENAVQVLPDGQGLLIGYATREWPEERLTQVMQQSAQQLLAVVNPEELQLLSDRAVCQAQIIPSNWHLAYGATDVYHLLVIATDKSARGSGAFRKLLTPVLKKCAANQEPMVLETFNPDNLPIYEHFGFQLMESHRSDDIGLTCYCMMRSAEN</sequence>
<organism evidence="2 3">
    <name type="scientific">Acetobacterium wieringae</name>
    <dbReference type="NCBI Taxonomy" id="52694"/>
    <lineage>
        <taxon>Bacteria</taxon>
        <taxon>Bacillati</taxon>
        <taxon>Bacillota</taxon>
        <taxon>Clostridia</taxon>
        <taxon>Eubacteriales</taxon>
        <taxon>Eubacteriaceae</taxon>
        <taxon>Acetobacterium</taxon>
    </lineage>
</organism>
<keyword evidence="2" id="KW-0808">Transferase</keyword>
<evidence type="ECO:0000313" key="3">
    <source>
        <dbReference type="Proteomes" id="UP000322619"/>
    </source>
</evidence>
<dbReference type="InterPro" id="IPR016181">
    <property type="entry name" value="Acyl_CoA_acyltransferase"/>
</dbReference>
<dbReference type="Gene3D" id="3.40.630.30">
    <property type="match status" value="1"/>
</dbReference>
<dbReference type="EMBL" id="VSLA01000028">
    <property type="protein sequence ID" value="TYC83929.1"/>
    <property type="molecule type" value="Genomic_DNA"/>
</dbReference>
<accession>A0A5D0WIA1</accession>
<dbReference type="PANTHER" id="PTHR42791:SF1">
    <property type="entry name" value="N-ACETYLTRANSFERASE DOMAIN-CONTAINING PROTEIN"/>
    <property type="match status" value="1"/>
</dbReference>
<feature type="domain" description="N-acetyltransferase" evidence="1">
    <location>
        <begin position="70"/>
        <end position="204"/>
    </location>
</feature>
<proteinExistence type="predicted"/>
<dbReference type="PROSITE" id="PS51186">
    <property type="entry name" value="GNAT"/>
    <property type="match status" value="1"/>
</dbReference>
<dbReference type="AlphaFoldDB" id="A0A5D0WIA1"/>
<dbReference type="Proteomes" id="UP000322619">
    <property type="component" value="Unassembled WGS sequence"/>
</dbReference>
<dbReference type="InterPro" id="IPR000182">
    <property type="entry name" value="GNAT_dom"/>
</dbReference>
<dbReference type="PANTHER" id="PTHR42791">
    <property type="entry name" value="GNAT FAMILY ACETYLTRANSFERASE"/>
    <property type="match status" value="1"/>
</dbReference>